<feature type="compositionally biased region" description="Polar residues" evidence="1">
    <location>
        <begin position="286"/>
        <end position="301"/>
    </location>
</feature>
<evidence type="ECO:0000313" key="4">
    <source>
        <dbReference type="Proteomes" id="UP000597459"/>
    </source>
</evidence>
<comment type="caution">
    <text evidence="3">The sequence shown here is derived from an EMBL/GenBank/DDBJ whole genome shotgun (WGS) entry which is preliminary data.</text>
</comment>
<dbReference type="AlphaFoldDB" id="A0A967B6T0"/>
<evidence type="ECO:0000256" key="2">
    <source>
        <dbReference type="SAM" id="SignalP"/>
    </source>
</evidence>
<proteinExistence type="predicted"/>
<reference evidence="3" key="1">
    <citation type="submission" date="2019-11" db="EMBL/GenBank/DDBJ databases">
        <title>Description of new Acetobacter species.</title>
        <authorList>
            <person name="Cleenwerck I."/>
            <person name="Sombolestani A.S."/>
        </authorList>
    </citation>
    <scope>NUCLEOTIDE SEQUENCE</scope>
    <source>
        <strain evidence="3">LMG 1626</strain>
    </source>
</reference>
<organism evidence="3 4">
    <name type="scientific">Acetobacter estunensis</name>
    <dbReference type="NCBI Taxonomy" id="104097"/>
    <lineage>
        <taxon>Bacteria</taxon>
        <taxon>Pseudomonadati</taxon>
        <taxon>Pseudomonadota</taxon>
        <taxon>Alphaproteobacteria</taxon>
        <taxon>Acetobacterales</taxon>
        <taxon>Acetobacteraceae</taxon>
        <taxon>Acetobacter</taxon>
    </lineage>
</organism>
<evidence type="ECO:0000313" key="3">
    <source>
        <dbReference type="EMBL" id="NHO54239.1"/>
    </source>
</evidence>
<dbReference type="SUPFAM" id="SSF48452">
    <property type="entry name" value="TPR-like"/>
    <property type="match status" value="1"/>
</dbReference>
<protein>
    <submittedName>
        <fullName evidence="3">Tetratricopeptide repeat protein</fullName>
    </submittedName>
</protein>
<accession>A0A967B6T0</accession>
<dbReference type="EMBL" id="WOTH01000018">
    <property type="protein sequence ID" value="NHO54239.1"/>
    <property type="molecule type" value="Genomic_DNA"/>
</dbReference>
<evidence type="ECO:0000256" key="1">
    <source>
        <dbReference type="SAM" id="MobiDB-lite"/>
    </source>
</evidence>
<gene>
    <name evidence="3" type="ORF">GOB87_09770</name>
</gene>
<keyword evidence="2" id="KW-0732">Signal</keyword>
<dbReference type="Proteomes" id="UP000597459">
    <property type="component" value="Unassembled WGS sequence"/>
</dbReference>
<name>A0A967B6T0_9PROT</name>
<feature type="region of interest" description="Disordered" evidence="1">
    <location>
        <begin position="109"/>
        <end position="128"/>
    </location>
</feature>
<sequence length="301" mass="32138">MPPKAWARSKRRVCLGLLLLTLGLFLSNSPGWAARTSSKPADTRNTLPPFSFSECLALLDEDPSGVEDYVASHATAGDERAVRHCSALSNVLLGNAPLAAEELDRLARDRRRGPQETEDSSPEERADVAADAARAWLAADQPGKAVASSDYGLELEPESVVLHLLKARAFLRLKEPEQALGVLSALGNDPILSSETHRLRASAELALNQPEQANRDVALSLAADPDDPAALLDRGIIRQRLNDLAGAQADWQRVIDLAPDSHEADLARQDLDVLAADPDALPPSHETVSSGMATASHAATP</sequence>
<feature type="signal peptide" evidence="2">
    <location>
        <begin position="1"/>
        <end position="33"/>
    </location>
</feature>
<dbReference type="Gene3D" id="1.25.40.10">
    <property type="entry name" value="Tetratricopeptide repeat domain"/>
    <property type="match status" value="1"/>
</dbReference>
<dbReference type="Pfam" id="PF13371">
    <property type="entry name" value="TPR_9"/>
    <property type="match status" value="1"/>
</dbReference>
<feature type="region of interest" description="Disordered" evidence="1">
    <location>
        <begin position="275"/>
        <end position="301"/>
    </location>
</feature>
<feature type="chain" id="PRO_5037029651" evidence="2">
    <location>
        <begin position="34"/>
        <end position="301"/>
    </location>
</feature>
<dbReference type="InterPro" id="IPR011990">
    <property type="entry name" value="TPR-like_helical_dom_sf"/>
</dbReference>
<keyword evidence="4" id="KW-1185">Reference proteome</keyword>